<organism evidence="2 3">
    <name type="scientific">Streptomyces sindenensis</name>
    <dbReference type="NCBI Taxonomy" id="67363"/>
    <lineage>
        <taxon>Bacteria</taxon>
        <taxon>Bacillati</taxon>
        <taxon>Actinomycetota</taxon>
        <taxon>Actinomycetes</taxon>
        <taxon>Kitasatosporales</taxon>
        <taxon>Streptomycetaceae</taxon>
        <taxon>Streptomyces</taxon>
    </lineage>
</organism>
<reference evidence="2 3" key="1">
    <citation type="submission" date="2024-09" db="EMBL/GenBank/DDBJ databases">
        <title>The Natural Products Discovery Center: Release of the First 8490 Sequenced Strains for Exploring Actinobacteria Biosynthetic Diversity.</title>
        <authorList>
            <person name="Kalkreuter E."/>
            <person name="Kautsar S.A."/>
            <person name="Yang D."/>
            <person name="Bader C.D."/>
            <person name="Teijaro C.N."/>
            <person name="Fluegel L."/>
            <person name="Davis C.M."/>
            <person name="Simpson J.R."/>
            <person name="Lauterbach L."/>
            <person name="Steele A.D."/>
            <person name="Gui C."/>
            <person name="Meng S."/>
            <person name="Li G."/>
            <person name="Viehrig K."/>
            <person name="Ye F."/>
            <person name="Su P."/>
            <person name="Kiefer A.F."/>
            <person name="Nichols A."/>
            <person name="Cepeda A.J."/>
            <person name="Yan W."/>
            <person name="Fan B."/>
            <person name="Jiang Y."/>
            <person name="Adhikari A."/>
            <person name="Zheng C.-J."/>
            <person name="Schuster L."/>
            <person name="Cowan T.M."/>
            <person name="Smanski M.J."/>
            <person name="Chevrette M.G."/>
            <person name="De Carvalho L.P.S."/>
            <person name="Shen B."/>
        </authorList>
    </citation>
    <scope>NUCLEOTIDE SEQUENCE [LARGE SCALE GENOMIC DNA]</scope>
    <source>
        <strain evidence="2 3">NPDC058546</strain>
    </source>
</reference>
<gene>
    <name evidence="2" type="ORF">ACFWSS_23450</name>
</gene>
<dbReference type="Proteomes" id="UP001598251">
    <property type="component" value="Unassembled WGS sequence"/>
</dbReference>
<keyword evidence="3" id="KW-1185">Reference proteome</keyword>
<evidence type="ECO:0000313" key="3">
    <source>
        <dbReference type="Proteomes" id="UP001598251"/>
    </source>
</evidence>
<dbReference type="Gene3D" id="3.90.960.10">
    <property type="entry name" value="YbaK/aminoacyl-tRNA synthetase-associated domain"/>
    <property type="match status" value="1"/>
</dbReference>
<dbReference type="InterPro" id="IPR007214">
    <property type="entry name" value="YbaK/aa-tRNA-synth-assoc-dom"/>
</dbReference>
<dbReference type="RefSeq" id="WP_189527476.1">
    <property type="nucleotide sequence ID" value="NZ_BMSG01000024.1"/>
</dbReference>
<dbReference type="EMBL" id="JBHXOF010000016">
    <property type="protein sequence ID" value="MFD4215829.1"/>
    <property type="molecule type" value="Genomic_DNA"/>
</dbReference>
<evidence type="ECO:0000259" key="1">
    <source>
        <dbReference type="Pfam" id="PF04073"/>
    </source>
</evidence>
<proteinExistence type="predicted"/>
<feature type="domain" description="YbaK/aminoacyl-tRNA synthetase-associated" evidence="1">
    <location>
        <begin position="32"/>
        <end position="146"/>
    </location>
</feature>
<sequence length="174" mass="19152">MTTHDRLMDLLEQGRARFRIIDHPPEGRTEPASVLRRHDLSQAAKCLVVRVALGRRARRYVLAVVPGDRRLDLDGLNRLYAGTESSFATREIAERLAGSVSGSVVPFALHPDLDLVVDPDLLVHKEIFFNAARLDRSVALITEDYVHLAAPRVEVIAQRSLTGAGAASRGAEIN</sequence>
<dbReference type="SUPFAM" id="SSF55826">
    <property type="entry name" value="YbaK/ProRS associated domain"/>
    <property type="match status" value="1"/>
</dbReference>
<protein>
    <submittedName>
        <fullName evidence="2">YbaK/EbsC family protein</fullName>
    </submittedName>
</protein>
<accession>A0ABW6EKK1</accession>
<dbReference type="Pfam" id="PF04073">
    <property type="entry name" value="tRNA_edit"/>
    <property type="match status" value="1"/>
</dbReference>
<dbReference type="InterPro" id="IPR036754">
    <property type="entry name" value="YbaK/aa-tRNA-synt-asso_dom_sf"/>
</dbReference>
<evidence type="ECO:0000313" key="2">
    <source>
        <dbReference type="EMBL" id="MFD4215829.1"/>
    </source>
</evidence>
<comment type="caution">
    <text evidence="2">The sequence shown here is derived from an EMBL/GenBank/DDBJ whole genome shotgun (WGS) entry which is preliminary data.</text>
</comment>
<name>A0ABW6EKK1_9ACTN</name>